<proteinExistence type="predicted"/>
<dbReference type="GO" id="GO:0006355">
    <property type="term" value="P:regulation of DNA-templated transcription"/>
    <property type="evidence" value="ECO:0007669"/>
    <property type="project" value="InterPro"/>
</dbReference>
<feature type="modified residue" description="4-aspartylphosphate" evidence="5">
    <location>
        <position position="60"/>
    </location>
</feature>
<sequence>MAGTAASQLPVLLVDDEPQLLRSASVILRSSGIHHVVTLDDSRTVLPWLAEHDAGAVVLDLTMPHISGYGLLEHITADYPDVPILLMTATNDLDTAVQCMQQGAIDYLVKPVEKSRFVSAITRALELRALQEEVLSLKTSLLTNQVRHQDAFAALITQSPAMRAIFRYVEAVAVSPQPVLITGETGTGKELLARAVHTVSAGRGELVAINVAGLDDAMFSDTLFGHAKGAFTGATQAREGLITQAADGTLFLDEIGDLAPASQVKLLRLLQEGTYFPLGMDQPRQSRARVIVATNQDVVERVQSGDFRKDLYYRLRAHHLHIPPLRERLEDLPLLINHFLEKAANALDKPVPTPPRELYQLLNTYAFPGNVRELEVMMFDAVAQHQGGVLSLSRFRSAIEQGQNAPHPEATPINALEALGQWFPDRLPTLKDMEQALIAEALRRAHDNQGIAAGMLGLTRQALNRRLTRRRARQDNGT</sequence>
<dbReference type="SUPFAM" id="SSF52540">
    <property type="entry name" value="P-loop containing nucleoside triphosphate hydrolases"/>
    <property type="match status" value="1"/>
</dbReference>
<dbReference type="Pfam" id="PF02954">
    <property type="entry name" value="HTH_8"/>
    <property type="match status" value="1"/>
</dbReference>
<dbReference type="PATRIC" id="fig|1429438.4.peg.6439"/>
<evidence type="ECO:0000259" key="7">
    <source>
        <dbReference type="PROSITE" id="PS50110"/>
    </source>
</evidence>
<evidence type="ECO:0000259" key="6">
    <source>
        <dbReference type="PROSITE" id="PS50045"/>
    </source>
</evidence>
<dbReference type="Gene3D" id="3.40.50.300">
    <property type="entry name" value="P-loop containing nucleotide triphosphate hydrolases"/>
    <property type="match status" value="1"/>
</dbReference>
<gene>
    <name evidence="8" type="ORF">ETSY1_34115</name>
</gene>
<evidence type="ECO:0000256" key="4">
    <source>
        <dbReference type="ARBA" id="ARBA00023163"/>
    </source>
</evidence>
<dbReference type="HOGENOM" id="CLU_000445_0_6_7"/>
<dbReference type="InterPro" id="IPR001789">
    <property type="entry name" value="Sig_transdc_resp-reg_receiver"/>
</dbReference>
<dbReference type="Gene3D" id="1.10.8.60">
    <property type="match status" value="1"/>
</dbReference>
<dbReference type="Gene3D" id="1.10.10.60">
    <property type="entry name" value="Homeodomain-like"/>
    <property type="match status" value="1"/>
</dbReference>
<accession>W4L9A6</accession>
<evidence type="ECO:0000256" key="5">
    <source>
        <dbReference type="PROSITE-ProRule" id="PRU00169"/>
    </source>
</evidence>
<dbReference type="PROSITE" id="PS50110">
    <property type="entry name" value="RESPONSE_REGULATORY"/>
    <property type="match status" value="1"/>
</dbReference>
<dbReference type="PANTHER" id="PTHR32071">
    <property type="entry name" value="TRANSCRIPTIONAL REGULATORY PROTEIN"/>
    <property type="match status" value="1"/>
</dbReference>
<dbReference type="EMBL" id="AZHW01001039">
    <property type="protein sequence ID" value="ETW94612.1"/>
    <property type="molecule type" value="Genomic_DNA"/>
</dbReference>
<keyword evidence="9" id="KW-1185">Reference proteome</keyword>
<evidence type="ECO:0000313" key="9">
    <source>
        <dbReference type="Proteomes" id="UP000019141"/>
    </source>
</evidence>
<evidence type="ECO:0000256" key="1">
    <source>
        <dbReference type="ARBA" id="ARBA00022741"/>
    </source>
</evidence>
<dbReference type="Proteomes" id="UP000019141">
    <property type="component" value="Unassembled WGS sequence"/>
</dbReference>
<name>W4L9A6_ENTF1</name>
<dbReference type="SUPFAM" id="SSF52172">
    <property type="entry name" value="CheY-like"/>
    <property type="match status" value="1"/>
</dbReference>
<dbReference type="AlphaFoldDB" id="W4L9A6"/>
<dbReference type="InterPro" id="IPR002197">
    <property type="entry name" value="HTH_Fis"/>
</dbReference>
<feature type="domain" description="Sigma-54 factor interaction" evidence="6">
    <location>
        <begin position="155"/>
        <end position="383"/>
    </location>
</feature>
<dbReference type="GO" id="GO:0000160">
    <property type="term" value="P:phosphorelay signal transduction system"/>
    <property type="evidence" value="ECO:0007669"/>
    <property type="project" value="InterPro"/>
</dbReference>
<dbReference type="InterPro" id="IPR002078">
    <property type="entry name" value="Sigma_54_int"/>
</dbReference>
<dbReference type="PANTHER" id="PTHR32071:SF13">
    <property type="entry name" value="RESPONSE REGULATOR HSFA"/>
    <property type="match status" value="1"/>
</dbReference>
<keyword evidence="1" id="KW-0547">Nucleotide-binding</keyword>
<keyword evidence="3" id="KW-0805">Transcription regulation</keyword>
<dbReference type="PROSITE" id="PS50045">
    <property type="entry name" value="SIGMA54_INTERACT_4"/>
    <property type="match status" value="1"/>
</dbReference>
<dbReference type="InterPro" id="IPR011006">
    <property type="entry name" value="CheY-like_superfamily"/>
</dbReference>
<evidence type="ECO:0000313" key="8">
    <source>
        <dbReference type="EMBL" id="ETW94612.1"/>
    </source>
</evidence>
<dbReference type="FunFam" id="3.40.50.300:FF:000006">
    <property type="entry name" value="DNA-binding transcriptional regulator NtrC"/>
    <property type="match status" value="1"/>
</dbReference>
<reference evidence="8 9" key="1">
    <citation type="journal article" date="2014" name="Nature">
        <title>An environmental bacterial taxon with a large and distinct metabolic repertoire.</title>
        <authorList>
            <person name="Wilson M.C."/>
            <person name="Mori T."/>
            <person name="Ruckert C."/>
            <person name="Uria A.R."/>
            <person name="Helf M.J."/>
            <person name="Takada K."/>
            <person name="Gernert C."/>
            <person name="Steffens U.A."/>
            <person name="Heycke N."/>
            <person name="Schmitt S."/>
            <person name="Rinke C."/>
            <person name="Helfrich E.J."/>
            <person name="Brachmann A.O."/>
            <person name="Gurgui C."/>
            <person name="Wakimoto T."/>
            <person name="Kracht M."/>
            <person name="Crusemann M."/>
            <person name="Hentschel U."/>
            <person name="Abe I."/>
            <person name="Matsunaga S."/>
            <person name="Kalinowski J."/>
            <person name="Takeyama H."/>
            <person name="Piel J."/>
        </authorList>
    </citation>
    <scope>NUCLEOTIDE SEQUENCE [LARGE SCALE GENOMIC DNA]</scope>
    <source>
        <strain evidence="9">TSY1</strain>
    </source>
</reference>
<keyword evidence="2" id="KW-0067">ATP-binding</keyword>
<dbReference type="PROSITE" id="PS00675">
    <property type="entry name" value="SIGMA54_INTERACT_1"/>
    <property type="match status" value="1"/>
</dbReference>
<dbReference type="GO" id="GO:0005524">
    <property type="term" value="F:ATP binding"/>
    <property type="evidence" value="ECO:0007669"/>
    <property type="project" value="UniProtKB-KW"/>
</dbReference>
<dbReference type="InterPro" id="IPR058031">
    <property type="entry name" value="AAA_lid_NorR"/>
</dbReference>
<dbReference type="Gene3D" id="3.40.50.2300">
    <property type="match status" value="1"/>
</dbReference>
<evidence type="ECO:0000256" key="2">
    <source>
        <dbReference type="ARBA" id="ARBA00022840"/>
    </source>
</evidence>
<dbReference type="InterPro" id="IPR009057">
    <property type="entry name" value="Homeodomain-like_sf"/>
</dbReference>
<dbReference type="PRINTS" id="PR01590">
    <property type="entry name" value="HTHFIS"/>
</dbReference>
<keyword evidence="5" id="KW-0597">Phosphoprotein</keyword>
<dbReference type="Pfam" id="PF00072">
    <property type="entry name" value="Response_reg"/>
    <property type="match status" value="1"/>
</dbReference>
<feature type="domain" description="Response regulatory" evidence="7">
    <location>
        <begin position="10"/>
        <end position="125"/>
    </location>
</feature>
<dbReference type="CDD" id="cd00009">
    <property type="entry name" value="AAA"/>
    <property type="match status" value="1"/>
</dbReference>
<dbReference type="SMART" id="SM00448">
    <property type="entry name" value="REC"/>
    <property type="match status" value="1"/>
</dbReference>
<dbReference type="Pfam" id="PF00158">
    <property type="entry name" value="Sigma54_activat"/>
    <property type="match status" value="1"/>
</dbReference>
<dbReference type="InterPro" id="IPR027417">
    <property type="entry name" value="P-loop_NTPase"/>
</dbReference>
<evidence type="ECO:0000256" key="3">
    <source>
        <dbReference type="ARBA" id="ARBA00023015"/>
    </source>
</evidence>
<dbReference type="InterPro" id="IPR003593">
    <property type="entry name" value="AAA+_ATPase"/>
</dbReference>
<organism evidence="8 9">
    <name type="scientific">Entotheonella factor</name>
    <dbReference type="NCBI Taxonomy" id="1429438"/>
    <lineage>
        <taxon>Bacteria</taxon>
        <taxon>Pseudomonadati</taxon>
        <taxon>Nitrospinota/Tectimicrobiota group</taxon>
        <taxon>Candidatus Tectimicrobiota</taxon>
        <taxon>Candidatus Entotheonellia</taxon>
        <taxon>Candidatus Entotheonellales</taxon>
        <taxon>Candidatus Entotheonellaceae</taxon>
        <taxon>Candidatus Entotheonella</taxon>
    </lineage>
</organism>
<keyword evidence="4" id="KW-0804">Transcription</keyword>
<dbReference type="Pfam" id="PF25601">
    <property type="entry name" value="AAA_lid_14"/>
    <property type="match status" value="1"/>
</dbReference>
<dbReference type="GO" id="GO:0043565">
    <property type="term" value="F:sequence-specific DNA binding"/>
    <property type="evidence" value="ECO:0007669"/>
    <property type="project" value="InterPro"/>
</dbReference>
<dbReference type="InterPro" id="IPR025662">
    <property type="entry name" value="Sigma_54_int_dom_ATP-bd_1"/>
</dbReference>
<dbReference type="SMART" id="SM00382">
    <property type="entry name" value="AAA"/>
    <property type="match status" value="1"/>
</dbReference>
<dbReference type="SUPFAM" id="SSF46689">
    <property type="entry name" value="Homeodomain-like"/>
    <property type="match status" value="1"/>
</dbReference>
<protein>
    <submittedName>
        <fullName evidence="8">Chemotaxis protein CheY</fullName>
    </submittedName>
</protein>
<comment type="caution">
    <text evidence="8">The sequence shown here is derived from an EMBL/GenBank/DDBJ whole genome shotgun (WGS) entry which is preliminary data.</text>
</comment>